<gene>
    <name evidence="1" type="ORF">TOPH_07406</name>
</gene>
<dbReference type="AlphaFoldDB" id="A0A0L0N1L5"/>
<proteinExistence type="predicted"/>
<evidence type="ECO:0000313" key="2">
    <source>
        <dbReference type="Proteomes" id="UP000036947"/>
    </source>
</evidence>
<name>A0A0L0N1L5_TOLOC</name>
<protein>
    <submittedName>
        <fullName evidence="1">Uncharacterized protein</fullName>
    </submittedName>
</protein>
<accession>A0A0L0N1L5</accession>
<comment type="caution">
    <text evidence="1">The sequence shown here is derived from an EMBL/GenBank/DDBJ whole genome shotgun (WGS) entry which is preliminary data.</text>
</comment>
<organism evidence="1 2">
    <name type="scientific">Tolypocladium ophioglossoides (strain CBS 100239)</name>
    <name type="common">Snaketongue truffleclub</name>
    <name type="synonym">Elaphocordyceps ophioglossoides</name>
    <dbReference type="NCBI Taxonomy" id="1163406"/>
    <lineage>
        <taxon>Eukaryota</taxon>
        <taxon>Fungi</taxon>
        <taxon>Dikarya</taxon>
        <taxon>Ascomycota</taxon>
        <taxon>Pezizomycotina</taxon>
        <taxon>Sordariomycetes</taxon>
        <taxon>Hypocreomycetidae</taxon>
        <taxon>Hypocreales</taxon>
        <taxon>Ophiocordycipitaceae</taxon>
        <taxon>Tolypocladium</taxon>
    </lineage>
</organism>
<keyword evidence="2" id="KW-1185">Reference proteome</keyword>
<sequence>MSTCQPVAPMKLWRGRSSSLRILQGSHVGANHRSRAAVCRIYIDFDFGLGQPCSNPSGGPARHATHACPLHSYQYGRLWPVLVARDQLLQYHVVLEIDKQASAPVRLWPPSRAVLELNTPNAVERLRVLHPCGRPCLKGFDAQCVNV</sequence>
<reference evidence="1 2" key="1">
    <citation type="journal article" date="2015" name="BMC Genomics">
        <title>The genome of the truffle-parasite Tolypocladium ophioglossoides and the evolution of antifungal peptaibiotics.</title>
        <authorList>
            <person name="Quandt C.A."/>
            <person name="Bushley K.E."/>
            <person name="Spatafora J.W."/>
        </authorList>
    </citation>
    <scope>NUCLEOTIDE SEQUENCE [LARGE SCALE GENOMIC DNA]</scope>
    <source>
        <strain evidence="1 2">CBS 100239</strain>
    </source>
</reference>
<dbReference type="Proteomes" id="UP000036947">
    <property type="component" value="Unassembled WGS sequence"/>
</dbReference>
<evidence type="ECO:0000313" key="1">
    <source>
        <dbReference type="EMBL" id="KND87972.1"/>
    </source>
</evidence>
<dbReference type="EMBL" id="LFRF01000030">
    <property type="protein sequence ID" value="KND87972.1"/>
    <property type="molecule type" value="Genomic_DNA"/>
</dbReference>
<feature type="non-terminal residue" evidence="1">
    <location>
        <position position="147"/>
    </location>
</feature>